<sequence length="143" mass="15545">GVNATLHPKPVKGDWNGAGAHTNYSTTSMREDGGIKVIEEACEKLKKAHKRHMGVYGAHNEERLTGLHETCSIHEFRYAVSDRGASIRIPMATDKAGKGYLEDRRPSANMDPYQVCTAIVATVCGNSDANVEDETEKVSEAVS</sequence>
<evidence type="ECO:0000256" key="8">
    <source>
        <dbReference type="SAM" id="MobiDB-lite"/>
    </source>
</evidence>
<dbReference type="GO" id="GO:0006542">
    <property type="term" value="P:glutamine biosynthetic process"/>
    <property type="evidence" value="ECO:0007669"/>
    <property type="project" value="TreeGrafter"/>
</dbReference>
<proteinExistence type="inferred from homology"/>
<evidence type="ECO:0000313" key="10">
    <source>
        <dbReference type="EMBL" id="SVE15697.1"/>
    </source>
</evidence>
<dbReference type="Gene3D" id="3.30.590.10">
    <property type="entry name" value="Glutamine synthetase/guanido kinase, catalytic domain"/>
    <property type="match status" value="1"/>
</dbReference>
<evidence type="ECO:0000256" key="6">
    <source>
        <dbReference type="ARBA" id="ARBA00022741"/>
    </source>
</evidence>
<keyword evidence="5" id="KW-0436">Ligase</keyword>
<feature type="region of interest" description="Disordered" evidence="8">
    <location>
        <begin position="1"/>
        <end position="28"/>
    </location>
</feature>
<comment type="subcellular location">
    <subcellularLocation>
        <location evidence="1">Cytoplasm</location>
    </subcellularLocation>
</comment>
<evidence type="ECO:0000256" key="5">
    <source>
        <dbReference type="ARBA" id="ARBA00022598"/>
    </source>
</evidence>
<dbReference type="FunFam" id="3.30.590.10:FF:000011">
    <property type="entry name" value="Glutamine synthetase"/>
    <property type="match status" value="1"/>
</dbReference>
<comment type="similarity">
    <text evidence="2">Belongs to the glutamine synthetase family.</text>
</comment>
<dbReference type="PROSITE" id="PS00181">
    <property type="entry name" value="GLNA_ATP"/>
    <property type="match status" value="1"/>
</dbReference>
<dbReference type="GO" id="GO:0004356">
    <property type="term" value="F:glutamine synthetase activity"/>
    <property type="evidence" value="ECO:0007669"/>
    <property type="project" value="UniProtKB-EC"/>
</dbReference>
<protein>
    <recommendedName>
        <fullName evidence="3">glutamine synthetase</fullName>
        <ecNumber evidence="3">6.3.1.2</ecNumber>
    </recommendedName>
</protein>
<evidence type="ECO:0000256" key="1">
    <source>
        <dbReference type="ARBA" id="ARBA00004496"/>
    </source>
</evidence>
<reference evidence="10" key="1">
    <citation type="submission" date="2018-05" db="EMBL/GenBank/DDBJ databases">
        <authorList>
            <person name="Lanie J.A."/>
            <person name="Ng W.-L."/>
            <person name="Kazmierczak K.M."/>
            <person name="Andrzejewski T.M."/>
            <person name="Davidsen T.M."/>
            <person name="Wayne K.J."/>
            <person name="Tettelin H."/>
            <person name="Glass J.I."/>
            <person name="Rusch D."/>
            <person name="Podicherti R."/>
            <person name="Tsui H.-C.T."/>
            <person name="Winkler M.E."/>
        </authorList>
    </citation>
    <scope>NUCLEOTIDE SEQUENCE</scope>
</reference>
<dbReference type="InterPro" id="IPR050292">
    <property type="entry name" value="Glutamine_Synthetase"/>
</dbReference>
<evidence type="ECO:0000256" key="7">
    <source>
        <dbReference type="ARBA" id="ARBA00022840"/>
    </source>
</evidence>
<name>A0A383B6E0_9ZZZZ</name>
<dbReference type="EMBL" id="UINC01197954">
    <property type="protein sequence ID" value="SVE15697.1"/>
    <property type="molecule type" value="Genomic_DNA"/>
</dbReference>
<evidence type="ECO:0000256" key="4">
    <source>
        <dbReference type="ARBA" id="ARBA00022490"/>
    </source>
</evidence>
<dbReference type="InterPro" id="IPR008146">
    <property type="entry name" value="Gln_synth_cat_dom"/>
</dbReference>
<feature type="non-terminal residue" evidence="10">
    <location>
        <position position="1"/>
    </location>
</feature>
<accession>A0A383B6E0</accession>
<dbReference type="PANTHER" id="PTHR20852:SF57">
    <property type="entry name" value="GLUTAMINE SYNTHETASE 2 CYTOPLASMIC"/>
    <property type="match status" value="1"/>
</dbReference>
<evidence type="ECO:0000256" key="3">
    <source>
        <dbReference type="ARBA" id="ARBA00012937"/>
    </source>
</evidence>
<dbReference type="PROSITE" id="PS51987">
    <property type="entry name" value="GS_CATALYTIC"/>
    <property type="match status" value="1"/>
</dbReference>
<organism evidence="10">
    <name type="scientific">marine metagenome</name>
    <dbReference type="NCBI Taxonomy" id="408172"/>
    <lineage>
        <taxon>unclassified sequences</taxon>
        <taxon>metagenomes</taxon>
        <taxon>ecological metagenomes</taxon>
    </lineage>
</organism>
<dbReference type="AlphaFoldDB" id="A0A383B6E0"/>
<evidence type="ECO:0000256" key="2">
    <source>
        <dbReference type="ARBA" id="ARBA00009897"/>
    </source>
</evidence>
<dbReference type="GO" id="GO:0005524">
    <property type="term" value="F:ATP binding"/>
    <property type="evidence" value="ECO:0007669"/>
    <property type="project" value="UniProtKB-KW"/>
</dbReference>
<evidence type="ECO:0000259" key="9">
    <source>
        <dbReference type="PROSITE" id="PS51987"/>
    </source>
</evidence>
<dbReference type="InterPro" id="IPR014746">
    <property type="entry name" value="Gln_synth/guanido_kin_cat_dom"/>
</dbReference>
<dbReference type="SUPFAM" id="SSF55931">
    <property type="entry name" value="Glutamine synthetase/guanido kinase"/>
    <property type="match status" value="1"/>
</dbReference>
<keyword evidence="6" id="KW-0547">Nucleotide-binding</keyword>
<feature type="domain" description="GS catalytic" evidence="9">
    <location>
        <begin position="1"/>
        <end position="143"/>
    </location>
</feature>
<keyword evidence="4" id="KW-0963">Cytoplasm</keyword>
<dbReference type="EC" id="6.3.1.2" evidence="3"/>
<dbReference type="PANTHER" id="PTHR20852">
    <property type="entry name" value="GLUTAMINE SYNTHETASE"/>
    <property type="match status" value="1"/>
</dbReference>
<dbReference type="InterPro" id="IPR027303">
    <property type="entry name" value="Gln_synth_gly_rich_site"/>
</dbReference>
<gene>
    <name evidence="10" type="ORF">METZ01_LOCUS468551</name>
</gene>
<keyword evidence="7" id="KW-0067">ATP-binding</keyword>
<dbReference type="GO" id="GO:0005737">
    <property type="term" value="C:cytoplasm"/>
    <property type="evidence" value="ECO:0007669"/>
    <property type="project" value="UniProtKB-SubCell"/>
</dbReference>